<feature type="region of interest" description="Disordered" evidence="1">
    <location>
        <begin position="182"/>
        <end position="213"/>
    </location>
</feature>
<protein>
    <submittedName>
        <fullName evidence="2">Uncharacterized protein</fullName>
    </submittedName>
</protein>
<keyword evidence="3" id="KW-1185">Reference proteome</keyword>
<organism evidence="3">
    <name type="scientific">Perkinsus marinus (strain ATCC 50983 / TXsc)</name>
    <dbReference type="NCBI Taxonomy" id="423536"/>
    <lineage>
        <taxon>Eukaryota</taxon>
        <taxon>Sar</taxon>
        <taxon>Alveolata</taxon>
        <taxon>Perkinsozoa</taxon>
        <taxon>Perkinsea</taxon>
        <taxon>Perkinsida</taxon>
        <taxon>Perkinsidae</taxon>
        <taxon>Perkinsus</taxon>
    </lineage>
</organism>
<feature type="region of interest" description="Disordered" evidence="1">
    <location>
        <begin position="60"/>
        <end position="102"/>
    </location>
</feature>
<feature type="compositionally biased region" description="Basic and acidic residues" evidence="1">
    <location>
        <begin position="204"/>
        <end position="213"/>
    </location>
</feature>
<evidence type="ECO:0000313" key="3">
    <source>
        <dbReference type="Proteomes" id="UP000007800"/>
    </source>
</evidence>
<gene>
    <name evidence="2" type="ORF">Pmar_PMAR023442</name>
</gene>
<proteinExistence type="predicted"/>
<dbReference type="EMBL" id="GG673688">
    <property type="protein sequence ID" value="EER15116.1"/>
    <property type="molecule type" value="Genomic_DNA"/>
</dbReference>
<dbReference type="GeneID" id="9061999"/>
<dbReference type="InParanoid" id="C5KKK4"/>
<dbReference type="AlphaFoldDB" id="C5KKK4"/>
<accession>C5KKK4</accession>
<dbReference type="RefSeq" id="XP_002783320.1">
    <property type="nucleotide sequence ID" value="XM_002783274.1"/>
</dbReference>
<evidence type="ECO:0000313" key="2">
    <source>
        <dbReference type="EMBL" id="EER15116.1"/>
    </source>
</evidence>
<dbReference type="Proteomes" id="UP000007800">
    <property type="component" value="Unassembled WGS sequence"/>
</dbReference>
<name>C5KKK4_PERM5</name>
<evidence type="ECO:0000256" key="1">
    <source>
        <dbReference type="SAM" id="MobiDB-lite"/>
    </source>
</evidence>
<sequence length="213" mass="23289">MSALGSPLPACGSYFASPVLELSADWRTPARPCRGVRHVAYSARGTEYLSPADCLHSKSVAVQRPRPLRPQSPTVVPRGSDENRDTNNVASSTLFPPRPPSHRRRSLVPLFAASNVAPHFRIRTSIASSIEMSPPTKPIARRLSVLCCTPNPTTPLPTAVDQAEVDSVTASIVAQLDNLRLHTGRDQPPRTLPVIPRYGKKPLRRESANLRRL</sequence>
<dbReference type="OrthoDB" id="10532327at2759"/>
<reference evidence="2 3" key="1">
    <citation type="submission" date="2008-07" db="EMBL/GenBank/DDBJ databases">
        <authorList>
            <person name="El-Sayed N."/>
            <person name="Caler E."/>
            <person name="Inman J."/>
            <person name="Amedeo P."/>
            <person name="Hass B."/>
            <person name="Wortman J."/>
        </authorList>
    </citation>
    <scope>NUCLEOTIDE SEQUENCE [LARGE SCALE GENOMIC DNA]</scope>
    <source>
        <strain evidence="3">ATCC 50983 / TXsc</strain>
    </source>
</reference>